<comment type="caution">
    <text evidence="1">The sequence shown here is derived from an EMBL/GenBank/DDBJ whole genome shotgun (WGS) entry which is preliminary data.</text>
</comment>
<sequence>MEVAEQSLASQKSTGQTLESQKSLWHHAKEVWGWLAIGCVGSFELASVLLTGWPRGLIPNFSLPYTYRGDGLAILWLIRRTMEGWVFDNPRSGFPFGSNFLDYPGSDAANFALFKLLGWLTHSPFAAFDLFLLLSFPAVFAVTMVAFRSFGLRDCWSFVGAMLFTFAPFHFARFFMGHDLYLWYMCVPLFVHYGRNLFMYGQSHADLSRPRNLLSAVCGVVIVSCFGVYYAFFGLIVVCISGAVGAFRTKRWRPIWNAILLSLAVGVVVITNLAPNIVYRAHEGANPEVAARLAWESEWYSLKTIHLLLPQPEHRITALGEFTRNYDSTFPLSNTNSSLGIIGVMGFVALLISAVAALAGKRVSPNFGFASIITLSILLVSTVGGFNVIFALLVSPLIRGWDRISIFINCTALLAAMFLLQRFTGSMRRHALAITSALVLTIGILDQTPKSFRGLTDYAFAKATVDRAFIRQIEATMPAGAAVYDLPYIAFPESAPLNRLEVYELGTGFINSDHLRWSFGGMAGRQGDRFFRELSKHPIQDQLSEVRRLGFSGIYIDRRGFADNGTEVEKELAQALGHGPALVRSDGVASFFDIRK</sequence>
<proteinExistence type="predicted"/>
<evidence type="ECO:0000313" key="2">
    <source>
        <dbReference type="Proteomes" id="UP001558850"/>
    </source>
</evidence>
<dbReference type="Proteomes" id="UP001558850">
    <property type="component" value="Unassembled WGS sequence"/>
</dbReference>
<organism evidence="1 2">
    <name type="scientific">Paraburkholderia phymatum</name>
    <dbReference type="NCBI Taxonomy" id="148447"/>
    <lineage>
        <taxon>Bacteria</taxon>
        <taxon>Pseudomonadati</taxon>
        <taxon>Pseudomonadota</taxon>
        <taxon>Betaproteobacteria</taxon>
        <taxon>Burkholderiales</taxon>
        <taxon>Burkholderiaceae</taxon>
        <taxon>Paraburkholderia</taxon>
    </lineage>
</organism>
<protein>
    <submittedName>
        <fullName evidence="1">Uncharacterized protein</fullName>
    </submittedName>
</protein>
<evidence type="ECO:0000313" key="1">
    <source>
        <dbReference type="EMBL" id="MEX3933256.1"/>
    </source>
</evidence>
<keyword evidence="2" id="KW-1185">Reference proteome</keyword>
<reference evidence="1" key="1">
    <citation type="submission" date="2024-07" db="EMBL/GenBank/DDBJ databases">
        <title>A survey of Mimosa microsymbionts across Brazilian biomes reveals a high diversity of Paraburkholderia nodulating endemic species, but also that Cupriavidus is common as a symbiont of widespread species.</title>
        <authorList>
            <person name="Rouws L."/>
            <person name="Barauna A."/>
            <person name="Beukes C."/>
            <person name="Rouws J.R.C."/>
            <person name="De Faria S.M."/>
            <person name="Gross E."/>
            <person name="Bueno Dos Reis Junior F."/>
            <person name="Simon M.F."/>
            <person name="Maluk M."/>
            <person name="Odee D.W."/>
            <person name="Kenicer G."/>
            <person name="Young J.P.W."/>
            <person name="Reis V.M."/>
            <person name="Zilli J."/>
            <person name="James E.K."/>
        </authorList>
    </citation>
    <scope>NUCLEOTIDE SEQUENCE</scope>
    <source>
        <strain evidence="1">EG181B</strain>
    </source>
</reference>
<gene>
    <name evidence="1" type="ORF">AB4Y32_15885</name>
</gene>
<accession>A0ACC6U0Q0</accession>
<dbReference type="EMBL" id="JBFRCH010000007">
    <property type="protein sequence ID" value="MEX3933256.1"/>
    <property type="molecule type" value="Genomic_DNA"/>
</dbReference>
<name>A0ACC6U0Q0_9BURK</name>